<dbReference type="EMBL" id="WEID01000051">
    <property type="protein sequence ID" value="KAB8136227.1"/>
    <property type="molecule type" value="Genomic_DNA"/>
</dbReference>
<dbReference type="OrthoDB" id="2456338at2"/>
<comment type="caution">
    <text evidence="2">The sequence shown here is derived from an EMBL/GenBank/DDBJ whole genome shotgun (WGS) entry which is preliminary data.</text>
</comment>
<dbReference type="PROSITE" id="PS51257">
    <property type="entry name" value="PROKAR_LIPOPROTEIN"/>
    <property type="match status" value="1"/>
</dbReference>
<evidence type="ECO:0000313" key="2">
    <source>
        <dbReference type="EMBL" id="KAB8136227.1"/>
    </source>
</evidence>
<dbReference type="Proteomes" id="UP000480246">
    <property type="component" value="Unassembled WGS sequence"/>
</dbReference>
<evidence type="ECO:0008006" key="4">
    <source>
        <dbReference type="Google" id="ProtNLM"/>
    </source>
</evidence>
<organism evidence="2 3">
    <name type="scientific">Gracilibacillus oryzae</name>
    <dbReference type="NCBI Taxonomy" id="1672701"/>
    <lineage>
        <taxon>Bacteria</taxon>
        <taxon>Bacillati</taxon>
        <taxon>Bacillota</taxon>
        <taxon>Bacilli</taxon>
        <taxon>Bacillales</taxon>
        <taxon>Bacillaceae</taxon>
        <taxon>Gracilibacillus</taxon>
    </lineage>
</organism>
<gene>
    <name evidence="2" type="ORF">F9U64_10450</name>
</gene>
<proteinExistence type="predicted"/>
<keyword evidence="1" id="KW-0732">Signal</keyword>
<reference evidence="2 3" key="1">
    <citation type="submission" date="2019-10" db="EMBL/GenBank/DDBJ databases">
        <title>Gracilibacillus sp. nov. isolated from rice seeds.</title>
        <authorList>
            <person name="He S."/>
        </authorList>
    </citation>
    <scope>NUCLEOTIDE SEQUENCE [LARGE SCALE GENOMIC DNA]</scope>
    <source>
        <strain evidence="2 3">TD8</strain>
    </source>
</reference>
<feature type="chain" id="PRO_5028940308" description="Lipoprotein" evidence="1">
    <location>
        <begin position="22"/>
        <end position="195"/>
    </location>
</feature>
<feature type="signal peptide" evidence="1">
    <location>
        <begin position="1"/>
        <end position="21"/>
    </location>
</feature>
<keyword evidence="3" id="KW-1185">Reference proteome</keyword>
<dbReference type="AlphaFoldDB" id="A0A7C8KZ99"/>
<evidence type="ECO:0000313" key="3">
    <source>
        <dbReference type="Proteomes" id="UP000480246"/>
    </source>
</evidence>
<protein>
    <recommendedName>
        <fullName evidence="4">Lipoprotein</fullName>
    </recommendedName>
</protein>
<evidence type="ECO:0000256" key="1">
    <source>
        <dbReference type="SAM" id="SignalP"/>
    </source>
</evidence>
<dbReference type="RefSeq" id="WP_153403127.1">
    <property type="nucleotide sequence ID" value="NZ_ML762430.1"/>
</dbReference>
<sequence>MKKMWRIFALLVFFTSGCAFNEENTVSVVDLTEREEAILSTVSDHSFLFDFTADSEYKELTVWVDKYESGKLVEKKFSNMTIPIEQDGMVIYTTVNNNDKSNLYNLAISSGGSTASSRGPDPTSAGLEKMMSVWGTIPEKITFGEEEVVLASICYSDSETGVSSLPEEFYENVEGHKNELEDYDVAYLLKAEFKK</sequence>
<accession>A0A7C8KZ99</accession>
<name>A0A7C8KZ99_9BACI</name>